<dbReference type="PANTHER" id="PTHR33287">
    <property type="entry name" value="OS03G0453550 PROTEIN"/>
    <property type="match status" value="1"/>
</dbReference>
<feature type="transmembrane region" description="Helical" evidence="1">
    <location>
        <begin position="204"/>
        <end position="225"/>
    </location>
</feature>
<dbReference type="HOGENOM" id="CLU_067441_0_0_1"/>
<reference evidence="3" key="1">
    <citation type="journal article" date="2013" name="Science">
        <title>The Amborella genome and the evolution of flowering plants.</title>
        <authorList>
            <consortium name="Amborella Genome Project"/>
        </authorList>
    </citation>
    <scope>NUCLEOTIDE SEQUENCE [LARGE SCALE GENOMIC DNA]</scope>
</reference>
<dbReference type="eggNOG" id="ENOG502QVN1">
    <property type="taxonomic scope" value="Eukaryota"/>
</dbReference>
<keyword evidence="1" id="KW-0472">Membrane</keyword>
<proteinExistence type="predicted"/>
<keyword evidence="1" id="KW-1133">Transmembrane helix</keyword>
<evidence type="ECO:0000313" key="2">
    <source>
        <dbReference type="EMBL" id="ERN04390.1"/>
    </source>
</evidence>
<dbReference type="OrthoDB" id="665000at2759"/>
<dbReference type="PANTHER" id="PTHR33287:SF3">
    <property type="entry name" value="OS03G0453550 PROTEIN"/>
    <property type="match status" value="1"/>
</dbReference>
<evidence type="ECO:0000313" key="3">
    <source>
        <dbReference type="Proteomes" id="UP000017836"/>
    </source>
</evidence>
<protein>
    <submittedName>
        <fullName evidence="2">Uncharacterized protein</fullName>
    </submittedName>
</protein>
<dbReference type="Proteomes" id="UP000017836">
    <property type="component" value="Unassembled WGS sequence"/>
</dbReference>
<dbReference type="Gramene" id="ERN04390">
    <property type="protein sequence ID" value="ERN04390"/>
    <property type="gene ID" value="AMTR_s00147p00098270"/>
</dbReference>
<organism evidence="2 3">
    <name type="scientific">Amborella trichopoda</name>
    <dbReference type="NCBI Taxonomy" id="13333"/>
    <lineage>
        <taxon>Eukaryota</taxon>
        <taxon>Viridiplantae</taxon>
        <taxon>Streptophyta</taxon>
        <taxon>Embryophyta</taxon>
        <taxon>Tracheophyta</taxon>
        <taxon>Spermatophyta</taxon>
        <taxon>Magnoliopsida</taxon>
        <taxon>Amborellales</taxon>
        <taxon>Amborellaceae</taxon>
        <taxon>Amborella</taxon>
    </lineage>
</organism>
<dbReference type="AlphaFoldDB" id="W1PBI2"/>
<accession>W1PBI2</accession>
<name>W1PBI2_AMBTC</name>
<feature type="transmembrane region" description="Helical" evidence="1">
    <location>
        <begin position="118"/>
        <end position="141"/>
    </location>
</feature>
<keyword evidence="3" id="KW-1185">Reference proteome</keyword>
<feature type="transmembrane region" description="Helical" evidence="1">
    <location>
        <begin position="85"/>
        <end position="106"/>
    </location>
</feature>
<dbReference type="EMBL" id="KI394278">
    <property type="protein sequence ID" value="ERN04390.1"/>
    <property type="molecule type" value="Genomic_DNA"/>
</dbReference>
<evidence type="ECO:0000256" key="1">
    <source>
        <dbReference type="SAM" id="Phobius"/>
    </source>
</evidence>
<keyword evidence="1" id="KW-0812">Transmembrane</keyword>
<dbReference type="STRING" id="13333.W1PBI2"/>
<dbReference type="OMA" id="RKWWIPS"/>
<gene>
    <name evidence="2" type="ORF">AMTR_s00147p00098270</name>
</gene>
<dbReference type="KEGG" id="atr:18432550"/>
<sequence length="227" mass="26213">MEEENSKNPIKISPLESHIVEIPVDEEHQKPHLSATASSTQHPLHEISESPGHLLLLKLWQREEDLFAHRIAIKETRIDTTRREVFQLCLFFFAFHGFFFTLLFTSSIHLENSSCKKWWVPSCLSLIASLVTICSVQYKLFRYSKVLKQLQRERSDSRALVRCIQELRMKGASFDLSKEPHSSKRFKSSSVEVKLNPIRWCSQNLVTILLLIVTGLIFPACKFIVCG</sequence>